<evidence type="ECO:0000256" key="7">
    <source>
        <dbReference type="ARBA" id="ARBA00023014"/>
    </source>
</evidence>
<dbReference type="PANTHER" id="PTHR43020:SF2">
    <property type="entry name" value="MITOCHONDRIAL TRNA METHYLTHIOTRANSFERASE CDK5RAP1"/>
    <property type="match status" value="1"/>
</dbReference>
<evidence type="ECO:0000313" key="11">
    <source>
        <dbReference type="EMBL" id="OGZ35113.1"/>
    </source>
</evidence>
<dbReference type="Pfam" id="PF00919">
    <property type="entry name" value="UPF0004"/>
    <property type="match status" value="1"/>
</dbReference>
<dbReference type="FunFam" id="3.40.50.12160:FF:000003">
    <property type="entry name" value="CDK5 regulatory subunit-associated protein 1"/>
    <property type="match status" value="1"/>
</dbReference>
<dbReference type="InterPro" id="IPR005839">
    <property type="entry name" value="Methylthiotransferase"/>
</dbReference>
<dbReference type="GO" id="GO:0005829">
    <property type="term" value="C:cytosol"/>
    <property type="evidence" value="ECO:0007669"/>
    <property type="project" value="TreeGrafter"/>
</dbReference>
<evidence type="ECO:0000259" key="10">
    <source>
        <dbReference type="PROSITE" id="PS51918"/>
    </source>
</evidence>
<evidence type="ECO:0000259" key="9">
    <source>
        <dbReference type="PROSITE" id="PS51449"/>
    </source>
</evidence>
<proteinExistence type="predicted"/>
<dbReference type="GO" id="GO:0035597">
    <property type="term" value="F:tRNA-2-methylthio-N(6)-dimethylallyladenosine(37) synthase activity"/>
    <property type="evidence" value="ECO:0007669"/>
    <property type="project" value="TreeGrafter"/>
</dbReference>
<dbReference type="InterPro" id="IPR023404">
    <property type="entry name" value="rSAM_horseshoe"/>
</dbReference>
<dbReference type="PROSITE" id="PS51918">
    <property type="entry name" value="RADICAL_SAM"/>
    <property type="match status" value="1"/>
</dbReference>
<protein>
    <submittedName>
        <fullName evidence="11">Uncharacterized protein</fullName>
    </submittedName>
</protein>
<keyword evidence="7" id="KW-0411">Iron-sulfur</keyword>
<dbReference type="Gene3D" id="3.40.50.12160">
    <property type="entry name" value="Methylthiotransferase, N-terminal domain"/>
    <property type="match status" value="1"/>
</dbReference>
<keyword evidence="2" id="KW-0004">4Fe-4S</keyword>
<dbReference type="SFLD" id="SFLDG01061">
    <property type="entry name" value="methylthiotransferase"/>
    <property type="match status" value="1"/>
</dbReference>
<feature type="domain" description="Radical SAM core" evidence="10">
    <location>
        <begin position="134"/>
        <end position="395"/>
    </location>
</feature>
<dbReference type="SFLD" id="SFLDS00029">
    <property type="entry name" value="Radical_SAM"/>
    <property type="match status" value="1"/>
</dbReference>
<evidence type="ECO:0000256" key="3">
    <source>
        <dbReference type="ARBA" id="ARBA00022679"/>
    </source>
</evidence>
<evidence type="ECO:0000256" key="1">
    <source>
        <dbReference type="ARBA" id="ARBA00001966"/>
    </source>
</evidence>
<dbReference type="Pfam" id="PF04055">
    <property type="entry name" value="Radical_SAM"/>
    <property type="match status" value="1"/>
</dbReference>
<evidence type="ECO:0000313" key="12">
    <source>
        <dbReference type="Proteomes" id="UP000177725"/>
    </source>
</evidence>
<name>A0A1G2FAT1_9BACT</name>
<feature type="domain" description="MTTase N-terminal" evidence="9">
    <location>
        <begin position="1"/>
        <end position="108"/>
    </location>
</feature>
<evidence type="ECO:0000256" key="8">
    <source>
        <dbReference type="SAM" id="MobiDB-lite"/>
    </source>
</evidence>
<accession>A0A1G2FAT1</accession>
<dbReference type="GO" id="GO:0046872">
    <property type="term" value="F:metal ion binding"/>
    <property type="evidence" value="ECO:0007669"/>
    <property type="project" value="UniProtKB-KW"/>
</dbReference>
<keyword evidence="4" id="KW-0949">S-adenosyl-L-methionine</keyword>
<evidence type="ECO:0000256" key="6">
    <source>
        <dbReference type="ARBA" id="ARBA00023004"/>
    </source>
</evidence>
<organism evidence="11 12">
    <name type="scientific">Candidatus Portnoybacteria bacterium RBG_13_41_18</name>
    <dbReference type="NCBI Taxonomy" id="1801991"/>
    <lineage>
        <taxon>Bacteria</taxon>
        <taxon>Candidatus Portnoyibacteriota</taxon>
    </lineage>
</organism>
<dbReference type="AlphaFoldDB" id="A0A1G2FAT1"/>
<dbReference type="InterPro" id="IPR013848">
    <property type="entry name" value="Methylthiotransferase_N"/>
</dbReference>
<dbReference type="GO" id="GO:0051539">
    <property type="term" value="F:4 iron, 4 sulfur cluster binding"/>
    <property type="evidence" value="ECO:0007669"/>
    <property type="project" value="UniProtKB-KW"/>
</dbReference>
<dbReference type="InterPro" id="IPR058240">
    <property type="entry name" value="rSAM_sf"/>
</dbReference>
<evidence type="ECO:0000256" key="4">
    <source>
        <dbReference type="ARBA" id="ARBA00022691"/>
    </source>
</evidence>
<sequence length="395" mass="44457">MKYFIITYGCQMNESDSEKIAVLLQQQGHMPAKNETDANLIVLNCCSVRQAAMHRVYDKINKYAGKKKIILAGCVLEKDKNMLKEKVWQIWHPDKYFRCPAVSLRSAPPRGGALKQSCSHTAVHEIATLPPVARNDATPIYVPIMTGCNNFCSYCAVPYTRGREKSRPAEKIISEVKSLIENGAEEIMLLGQNVNSYQSSYESLRGAPLPARRRGNPDGLPPSTGLLHHPMAVRNDTDFSALLKIINDLTGNFRLSFMTSHPKDMSDELIKTMAKCKKLVKNLHLPIQSGDNTILRKMNRKYTVSRYLNLIKKIRKSIPGIKITTDIIVGFPGETKKQFQNTVALAKKAKFSGAFVAKYSPRPGTAAAKLKDDVPQEEKKRRWRILDTLINKFEH</sequence>
<comment type="caution">
    <text evidence="11">The sequence shown here is derived from an EMBL/GenBank/DDBJ whole genome shotgun (WGS) entry which is preliminary data.</text>
</comment>
<dbReference type="SUPFAM" id="SSF102114">
    <property type="entry name" value="Radical SAM enzymes"/>
    <property type="match status" value="1"/>
</dbReference>
<dbReference type="InterPro" id="IPR038135">
    <property type="entry name" value="Methylthiotransferase_N_sf"/>
</dbReference>
<dbReference type="InterPro" id="IPR020612">
    <property type="entry name" value="Methylthiotransferase_CS"/>
</dbReference>
<dbReference type="CDD" id="cd01335">
    <property type="entry name" value="Radical_SAM"/>
    <property type="match status" value="1"/>
</dbReference>
<dbReference type="InterPro" id="IPR006638">
    <property type="entry name" value="Elp3/MiaA/NifB-like_rSAM"/>
</dbReference>
<dbReference type="PANTHER" id="PTHR43020">
    <property type="entry name" value="CDK5 REGULATORY SUBUNIT-ASSOCIATED PROTEIN 1"/>
    <property type="match status" value="1"/>
</dbReference>
<dbReference type="Proteomes" id="UP000177725">
    <property type="component" value="Unassembled WGS sequence"/>
</dbReference>
<reference evidence="11 12" key="1">
    <citation type="journal article" date="2016" name="Nat. Commun.">
        <title>Thousands of microbial genomes shed light on interconnected biogeochemical processes in an aquifer system.</title>
        <authorList>
            <person name="Anantharaman K."/>
            <person name="Brown C.T."/>
            <person name="Hug L.A."/>
            <person name="Sharon I."/>
            <person name="Castelle C.J."/>
            <person name="Probst A.J."/>
            <person name="Thomas B.C."/>
            <person name="Singh A."/>
            <person name="Wilkins M.J."/>
            <person name="Karaoz U."/>
            <person name="Brodie E.L."/>
            <person name="Williams K.H."/>
            <person name="Hubbard S.S."/>
            <person name="Banfield J.F."/>
        </authorList>
    </citation>
    <scope>NUCLEOTIDE SEQUENCE [LARGE SCALE GENOMIC DNA]</scope>
</reference>
<comment type="cofactor">
    <cofactor evidence="1">
        <name>[4Fe-4S] cluster</name>
        <dbReference type="ChEBI" id="CHEBI:49883"/>
    </cofactor>
</comment>
<dbReference type="SMART" id="SM00729">
    <property type="entry name" value="Elp3"/>
    <property type="match status" value="1"/>
</dbReference>
<dbReference type="InterPro" id="IPR007197">
    <property type="entry name" value="rSAM"/>
</dbReference>
<evidence type="ECO:0000256" key="2">
    <source>
        <dbReference type="ARBA" id="ARBA00022485"/>
    </source>
</evidence>
<dbReference type="PROSITE" id="PS51449">
    <property type="entry name" value="MTTASE_N"/>
    <property type="match status" value="1"/>
</dbReference>
<dbReference type="PROSITE" id="PS01278">
    <property type="entry name" value="MTTASE_RADICAL"/>
    <property type="match status" value="1"/>
</dbReference>
<feature type="region of interest" description="Disordered" evidence="8">
    <location>
        <begin position="205"/>
        <end position="225"/>
    </location>
</feature>
<keyword evidence="3" id="KW-0808">Transferase</keyword>
<dbReference type="Gene3D" id="3.80.30.20">
    <property type="entry name" value="tm_1862 like domain"/>
    <property type="match status" value="1"/>
</dbReference>
<dbReference type="EMBL" id="MHMV01000002">
    <property type="protein sequence ID" value="OGZ35113.1"/>
    <property type="molecule type" value="Genomic_DNA"/>
</dbReference>
<keyword evidence="6" id="KW-0408">Iron</keyword>
<evidence type="ECO:0000256" key="5">
    <source>
        <dbReference type="ARBA" id="ARBA00022723"/>
    </source>
</evidence>
<gene>
    <name evidence="11" type="ORF">A2174_00945</name>
</gene>
<dbReference type="SFLD" id="SFLDG01082">
    <property type="entry name" value="B12-binding_domain_containing"/>
    <property type="match status" value="1"/>
</dbReference>
<keyword evidence="5" id="KW-0479">Metal-binding</keyword>